<sequence length="166" mass="17895">MNIYCRFGIPGSLIPYLPRVLLGSGALNELYLESNINASKLKKETECLSPMIELISHSPPCEATLIAKVLGTCSSTGNKLFSHSVPAIELEEQAVKRPPLSFVDVVSSGLNHSNLQSCDVLPIPISEEDQYAALGNYPPALVAVSSTNSAHQSRLPRAELLRPPQT</sequence>
<comment type="caution">
    <text evidence="1">The sequence shown here is derived from an EMBL/GenBank/DDBJ whole genome shotgun (WGS) entry which is preliminary data.</text>
</comment>
<gene>
    <name evidence="1" type="ORF">Nepgr_033905</name>
</gene>
<organism evidence="1 2">
    <name type="scientific">Nepenthes gracilis</name>
    <name type="common">Slender pitcher plant</name>
    <dbReference type="NCBI Taxonomy" id="150966"/>
    <lineage>
        <taxon>Eukaryota</taxon>
        <taxon>Viridiplantae</taxon>
        <taxon>Streptophyta</taxon>
        <taxon>Embryophyta</taxon>
        <taxon>Tracheophyta</taxon>
        <taxon>Spermatophyta</taxon>
        <taxon>Magnoliopsida</taxon>
        <taxon>eudicotyledons</taxon>
        <taxon>Gunneridae</taxon>
        <taxon>Pentapetalae</taxon>
        <taxon>Caryophyllales</taxon>
        <taxon>Nepenthaceae</taxon>
        <taxon>Nepenthes</taxon>
    </lineage>
</organism>
<evidence type="ECO:0000313" key="1">
    <source>
        <dbReference type="EMBL" id="GMH32061.1"/>
    </source>
</evidence>
<dbReference type="AlphaFoldDB" id="A0AAD3TMR0"/>
<evidence type="ECO:0000313" key="2">
    <source>
        <dbReference type="Proteomes" id="UP001279734"/>
    </source>
</evidence>
<dbReference type="Proteomes" id="UP001279734">
    <property type="component" value="Unassembled WGS sequence"/>
</dbReference>
<proteinExistence type="predicted"/>
<name>A0AAD3TMR0_NEPGR</name>
<reference evidence="1" key="1">
    <citation type="submission" date="2023-05" db="EMBL/GenBank/DDBJ databases">
        <title>Nepenthes gracilis genome sequencing.</title>
        <authorList>
            <person name="Fukushima K."/>
        </authorList>
    </citation>
    <scope>NUCLEOTIDE SEQUENCE</scope>
    <source>
        <strain evidence="1">SING2019-196</strain>
    </source>
</reference>
<dbReference type="EMBL" id="BSYO01000054">
    <property type="protein sequence ID" value="GMH32061.1"/>
    <property type="molecule type" value="Genomic_DNA"/>
</dbReference>
<keyword evidence="2" id="KW-1185">Reference proteome</keyword>
<accession>A0AAD3TMR0</accession>
<protein>
    <submittedName>
        <fullName evidence="1">Uncharacterized protein</fullName>
    </submittedName>
</protein>